<name>A0A426QLC6_9GAMM</name>
<reference evidence="1 2" key="1">
    <citation type="journal article" date="2010" name="Int. J. Syst. Evol. Microbiol.">
        <title>Thiohalobacter thiocyanaticus gen. nov., sp. nov., a moderately halophilic, sulfur-oxidizing gammaproteobacterium from hypersaline lakes, that utilizes thiocyanate.</title>
        <authorList>
            <person name="Sorokin D.Y."/>
            <person name="Kovaleva O.L."/>
            <person name="Tourova T.P."/>
            <person name="Muyzer G."/>
        </authorList>
    </citation>
    <scope>NUCLEOTIDE SEQUENCE [LARGE SCALE GENOMIC DNA]</scope>
    <source>
        <strain evidence="1 2">Hrh1</strain>
    </source>
</reference>
<dbReference type="EMBL" id="QZMU01000001">
    <property type="protein sequence ID" value="RRQ22571.1"/>
    <property type="molecule type" value="Genomic_DNA"/>
</dbReference>
<accession>A0A426QLC6</accession>
<evidence type="ECO:0000313" key="2">
    <source>
        <dbReference type="Proteomes" id="UP000287798"/>
    </source>
</evidence>
<proteinExistence type="predicted"/>
<protein>
    <submittedName>
        <fullName evidence="1">Uncharacterized protein</fullName>
    </submittedName>
</protein>
<organism evidence="1 2">
    <name type="scientific">Thiohalobacter thiocyanaticus</name>
    <dbReference type="NCBI Taxonomy" id="585455"/>
    <lineage>
        <taxon>Bacteria</taxon>
        <taxon>Pseudomonadati</taxon>
        <taxon>Pseudomonadota</taxon>
        <taxon>Gammaproteobacteria</taxon>
        <taxon>Thiohalobacterales</taxon>
        <taxon>Thiohalobacteraceae</taxon>
        <taxon>Thiohalobacter</taxon>
    </lineage>
</organism>
<comment type="caution">
    <text evidence="1">The sequence shown here is derived from an EMBL/GenBank/DDBJ whole genome shotgun (WGS) entry which is preliminary data.</text>
</comment>
<sequence>MILVAGQLVFMPVPAAQDEDLEVLFREGMQALEDYRLRSAREAFQAILNTDPSLHRARLELAMTYYRMLDYQQAETLARQVLEDPQTPTQVRLTITAFLAQVEADRARFARRHAWRASLAFGGMHDSNVNVGPSSEILADNIRLLPGFTRRSDNALFVQPGLSHTYNPGRRIPLGEQVASLLWQSQFSFYDREYHEQDDFNLNVVTLSTGPVLVALKQWRAGLNLTFDRVALGGDVLALFTTLQPHVTWQFERGELTLDAAWSHRRYASEVDSGREGDYGAFGGSLVRHFLDRRLSLQGGLHYLDFDADQSRWSYQGPELMLGASYNAWERGRLFARAVQRSLDYDGVFPPFGEARDERERRFTLGFSHVFAGGPLDRWRMQAEWQRVFNRSDVNLFEYDRSQVSLTFSRGFELGS</sequence>
<dbReference type="InterPro" id="IPR011990">
    <property type="entry name" value="TPR-like_helical_dom_sf"/>
</dbReference>
<gene>
    <name evidence="1" type="ORF">D6C00_11910</name>
</gene>
<keyword evidence="2" id="KW-1185">Reference proteome</keyword>
<evidence type="ECO:0000313" key="1">
    <source>
        <dbReference type="EMBL" id="RRQ22571.1"/>
    </source>
</evidence>
<dbReference type="Gene3D" id="1.25.40.10">
    <property type="entry name" value="Tetratricopeptide repeat domain"/>
    <property type="match status" value="1"/>
</dbReference>
<dbReference type="SUPFAM" id="SSF48452">
    <property type="entry name" value="TPR-like"/>
    <property type="match status" value="1"/>
</dbReference>
<dbReference type="AlphaFoldDB" id="A0A426QLC6"/>
<dbReference type="Proteomes" id="UP000287798">
    <property type="component" value="Unassembled WGS sequence"/>
</dbReference>